<keyword evidence="1" id="KW-0732">Signal</keyword>
<dbReference type="PROSITE" id="PS51257">
    <property type="entry name" value="PROKAR_LIPOPROTEIN"/>
    <property type="match status" value="1"/>
</dbReference>
<dbReference type="eggNOG" id="COG0457">
    <property type="taxonomic scope" value="Bacteria"/>
</dbReference>
<dbReference type="InterPro" id="IPR028994">
    <property type="entry name" value="Integrin_alpha_N"/>
</dbReference>
<keyword evidence="4" id="KW-1185">Reference proteome</keyword>
<name>B0VGA3_CLOAI</name>
<dbReference type="PANTHER" id="PTHR16026:SF0">
    <property type="entry name" value="CARTILAGE ACIDIC PROTEIN 1"/>
    <property type="match status" value="1"/>
</dbReference>
<dbReference type="HOGENOM" id="CLU_324583_0_0_0"/>
<dbReference type="STRING" id="459349.CLOAM0437"/>
<gene>
    <name evidence="3" type="ordered locus">CLOAM0437</name>
</gene>
<dbReference type="InterPro" id="IPR013517">
    <property type="entry name" value="FG-GAP"/>
</dbReference>
<evidence type="ECO:0000259" key="2">
    <source>
        <dbReference type="Pfam" id="PF07593"/>
    </source>
</evidence>
<dbReference type="EMBL" id="CU466930">
    <property type="protein sequence ID" value="CAO80340.1"/>
    <property type="molecule type" value="Genomic_DNA"/>
</dbReference>
<dbReference type="PANTHER" id="PTHR16026">
    <property type="entry name" value="CARTILAGE ACIDIC PROTEIN 1"/>
    <property type="match status" value="1"/>
</dbReference>
<accession>B0VGA3</accession>
<protein>
    <recommendedName>
        <fullName evidence="2">ASPIC/UnbV domain-containing protein</fullName>
    </recommendedName>
</protein>
<evidence type="ECO:0000313" key="3">
    <source>
        <dbReference type="EMBL" id="CAO80340.1"/>
    </source>
</evidence>
<dbReference type="AlphaFoldDB" id="B0VGA3"/>
<dbReference type="Pfam" id="PF13517">
    <property type="entry name" value="FG-GAP_3"/>
    <property type="match status" value="3"/>
</dbReference>
<dbReference type="InterPro" id="IPR027039">
    <property type="entry name" value="Crtac1"/>
</dbReference>
<proteinExistence type="predicted"/>
<evidence type="ECO:0000313" key="4">
    <source>
        <dbReference type="Proteomes" id="UP000002019"/>
    </source>
</evidence>
<feature type="domain" description="ASPIC/UnbV" evidence="2">
    <location>
        <begin position="835"/>
        <end position="883"/>
    </location>
</feature>
<dbReference type="Gene3D" id="2.130.10.130">
    <property type="entry name" value="Integrin alpha, N-terminal"/>
    <property type="match status" value="1"/>
</dbReference>
<dbReference type="Pfam" id="PF07593">
    <property type="entry name" value="UnbV_ASPIC"/>
    <property type="match status" value="1"/>
</dbReference>
<dbReference type="RefSeq" id="WP_015424201.1">
    <property type="nucleotide sequence ID" value="NC_020449.1"/>
</dbReference>
<dbReference type="OrthoDB" id="5287961at2"/>
<dbReference type="KEGG" id="caci:CLOAM0437"/>
<reference evidence="3 4" key="1">
    <citation type="journal article" date="2008" name="J. Bacteriol.">
        <title>'Candidatus Cloacamonas acidaminovorans': genome sequence reconstruction provides a first glimpse of a new bacterial division.</title>
        <authorList>
            <person name="Pelletier E."/>
            <person name="Kreimeyer A."/>
            <person name="Bocs S."/>
            <person name="Rouy Z."/>
            <person name="Gyapay G."/>
            <person name="Chouari R."/>
            <person name="Riviere D."/>
            <person name="Ganesan A."/>
            <person name="Daegelen P."/>
            <person name="Sghir A."/>
            <person name="Cohen G.N."/>
            <person name="Medigue C."/>
            <person name="Weissenbach J."/>
            <person name="Le Paslier D."/>
        </authorList>
    </citation>
    <scope>NUCLEOTIDE SEQUENCE [LARGE SCALE GENOMIC DNA]</scope>
    <source>
        <strain evidence="4">Evry</strain>
    </source>
</reference>
<organism evidence="3 4">
    <name type="scientific">Cloacimonas acidaminovorans (strain Evry)</name>
    <dbReference type="NCBI Taxonomy" id="459349"/>
    <lineage>
        <taxon>Bacteria</taxon>
        <taxon>Pseudomonadati</taxon>
        <taxon>Candidatus Cloacimonadota</taxon>
        <taxon>Candidatus Cloacimonadia</taxon>
        <taxon>Candidatus Cloacimonadales</taxon>
        <taxon>Candidatus Cloacimonadaceae</taxon>
        <taxon>Candidatus Cloacimonas</taxon>
    </lineage>
</organism>
<dbReference type="Proteomes" id="UP000002019">
    <property type="component" value="Chromosome"/>
</dbReference>
<sequence>MKYINLFIFILLAFGCYAITNEEINFLCAKEQFQILAKYDETIQAKVLYGDEEDLQTVLNYSHRANLPELAKQCHKRLALNYNSLEDALQWLILCETEEVDSLTFYNDFSAITEAITDSLDSAVWLYYTKRCSEEELYAKIATTKKYNTIIEAMAKDLIDEISIERNDSLAFNLLNEFEMKYPHSRYRSIALYYKLYHFANRKNWQEMIKALPQRANLDPVSAYIASLFLLSPTFRKDFEGKENLLELAEQYLTLAVSDSEQTLLYDIYSADDWKARVLQQQAKLLFYRIIEPYGLFGDELDIPMLEKNKLKQQQELLAILAQVQFSNNNRGELAEKHFWTAKALLLTGKKTDKQKAAEHLTQCLISGSPRNRYDVEAMALITKLHTDLKIKEEPLKWMRKMMNYKGICFKDKSENAGLNGKGYTRVALADYNSDGFTDILFNGKYLYRNEEKMKFTELTDSAGLANLSSSGGIFADFNKDELLDLVSYSHSAEGRGDQLLKNMDNIRFVNVNERAGDIDDTYPTEAVAWIDIDQKGYPSLYSANYEIWLKRSGFPDYFWKNEGGYFTDKSDAYGFRKPSYTDNPGLPGRGVAPADFDNDGKQEIYVTNYRLSHNFCWQQIDTLFVDVAALYGIAGTYKNGYYGHSIGADWGDYDNDGDLDLFVANLAHPRYIDISDISMLLRNDGLTYRIVEKDTIYYWQFTDVTAQAGIKYDELHSDPLFFDADNDGFLDLFITSVYENERSYLYHNKGDGTFEDVTWLAGARVYNGWGNACADLDRDGLQDLVVGSGNGAKILHNGTITKNKGLFIKPYWKNNIVLLENKAENFAKVPNSPAFGTRVEITVKRPFHKKQKFIRELCSAKGTGSQNAPELHFGIGKAKVIKIRKVEQ</sequence>
<evidence type="ECO:0000256" key="1">
    <source>
        <dbReference type="ARBA" id="ARBA00022729"/>
    </source>
</evidence>
<dbReference type="SUPFAM" id="SSF69318">
    <property type="entry name" value="Integrin alpha N-terminal domain"/>
    <property type="match status" value="1"/>
</dbReference>
<dbReference type="InterPro" id="IPR011519">
    <property type="entry name" value="UnbV_ASPIC"/>
</dbReference>